<dbReference type="InterPro" id="IPR004474">
    <property type="entry name" value="LytR_CpsA_psr"/>
</dbReference>
<evidence type="ECO:0000256" key="1">
    <source>
        <dbReference type="ARBA" id="ARBA00006068"/>
    </source>
</evidence>
<dbReference type="RefSeq" id="WP_220168523.1">
    <property type="nucleotide sequence ID" value="NZ_JAIBOA010000015.1"/>
</dbReference>
<keyword evidence="3" id="KW-1133">Transmembrane helix</keyword>
<evidence type="ECO:0000313" key="6">
    <source>
        <dbReference type="EMBL" id="MBW8485298.1"/>
    </source>
</evidence>
<dbReference type="InterPro" id="IPR027381">
    <property type="entry name" value="LytR/CpsA/Psr_C"/>
</dbReference>
<dbReference type="PANTHER" id="PTHR33392:SF6">
    <property type="entry name" value="POLYISOPRENYL-TEICHOIC ACID--PEPTIDOGLYCAN TEICHOIC ACID TRANSFERASE TAGU"/>
    <property type="match status" value="1"/>
</dbReference>
<dbReference type="Pfam" id="PF13399">
    <property type="entry name" value="LytR_C"/>
    <property type="match status" value="1"/>
</dbReference>
<feature type="domain" description="LytR/CpsA/Psr regulator C-terminal" evidence="5">
    <location>
        <begin position="372"/>
        <end position="455"/>
    </location>
</feature>
<dbReference type="Pfam" id="PF03816">
    <property type="entry name" value="LytR_cpsA_psr"/>
    <property type="match status" value="1"/>
</dbReference>
<dbReference type="Gene3D" id="3.30.70.2390">
    <property type="match status" value="1"/>
</dbReference>
<organism evidence="6 7">
    <name type="scientific">Actinomadura parmotrematis</name>
    <dbReference type="NCBI Taxonomy" id="2864039"/>
    <lineage>
        <taxon>Bacteria</taxon>
        <taxon>Bacillati</taxon>
        <taxon>Actinomycetota</taxon>
        <taxon>Actinomycetes</taxon>
        <taxon>Streptosporangiales</taxon>
        <taxon>Thermomonosporaceae</taxon>
        <taxon>Actinomadura</taxon>
    </lineage>
</organism>
<feature type="region of interest" description="Disordered" evidence="2">
    <location>
        <begin position="1"/>
        <end position="31"/>
    </location>
</feature>
<reference evidence="6 7" key="1">
    <citation type="submission" date="2021-07" db="EMBL/GenBank/DDBJ databases">
        <title>Actinomadura sp. PM05-2 isolated from lichen.</title>
        <authorList>
            <person name="Somphong A."/>
            <person name="Phongsopitanun W."/>
            <person name="Tanasupawat S."/>
            <person name="Peongsungnone V."/>
        </authorList>
    </citation>
    <scope>NUCLEOTIDE SEQUENCE [LARGE SCALE GENOMIC DNA]</scope>
    <source>
        <strain evidence="6 7">PM05-2</strain>
    </source>
</reference>
<feature type="domain" description="Cell envelope-related transcriptional attenuator" evidence="4">
    <location>
        <begin position="115"/>
        <end position="269"/>
    </location>
</feature>
<name>A0ABS7FXY9_9ACTN</name>
<dbReference type="Proteomes" id="UP000774570">
    <property type="component" value="Unassembled WGS sequence"/>
</dbReference>
<evidence type="ECO:0000256" key="2">
    <source>
        <dbReference type="SAM" id="MobiDB-lite"/>
    </source>
</evidence>
<dbReference type="PANTHER" id="PTHR33392">
    <property type="entry name" value="POLYISOPRENYL-TEICHOIC ACID--PEPTIDOGLYCAN TEICHOIC ACID TRANSFERASE TAGU"/>
    <property type="match status" value="1"/>
</dbReference>
<evidence type="ECO:0000313" key="7">
    <source>
        <dbReference type="Proteomes" id="UP000774570"/>
    </source>
</evidence>
<keyword evidence="7" id="KW-1185">Reference proteome</keyword>
<dbReference type="NCBIfam" id="TIGR00350">
    <property type="entry name" value="lytR_cpsA_psr"/>
    <property type="match status" value="1"/>
</dbReference>
<keyword evidence="3" id="KW-0472">Membrane</keyword>
<gene>
    <name evidence="6" type="ORF">K1Y72_23160</name>
</gene>
<evidence type="ECO:0000256" key="3">
    <source>
        <dbReference type="SAM" id="Phobius"/>
    </source>
</evidence>
<feature type="transmembrane region" description="Helical" evidence="3">
    <location>
        <begin position="40"/>
        <end position="63"/>
    </location>
</feature>
<accession>A0ABS7FXY9</accession>
<proteinExistence type="inferred from homology"/>
<keyword evidence="3" id="KW-0812">Transmembrane</keyword>
<sequence length="484" mass="51550">MQARPGTRRPDPVRARARLLYSDGAPPPPEQPVRGRWWRVLGGLSIALSALLVAGSLSAYAAWRRLDGQIAREDVRGRLGEHRPPKLNSAMNILVLGSDSRAGENARYGTEIGQRSDTTILLHLSPGGEKAVGISFPRDSIVRIPACKKRDGTTVPARTDMINSAFALAGPACTWQTVESLTGIRIDHYVMVDFAGFKRVVNALDGVEICVDKPIDDPKAELHLKAGRQVVRGDAALGYVRTRYVLGDGSDLGRIKRQQAFMGSVVKKATDRGMLTDPARTYAFLSAATRSLHTDDALTLSVMQKLASGLRGLSAGKVRFVTVPVRAYAPNPARVEFAPVLSRRLFTAVAHDNAVPENRPAVVPAQAVRPKDVHVAVYNATYTEGAGGEAGGRLEEDGFDVVKVGTKRPVAARTRLLFGPGARPQAAALAARLPGLAPAAYAGGRPGRVYLIIGRNGLPAAGRTAAVPKIAGEIRADRDVCAGA</sequence>
<dbReference type="EMBL" id="JAIBOA010000015">
    <property type="protein sequence ID" value="MBW8485298.1"/>
    <property type="molecule type" value="Genomic_DNA"/>
</dbReference>
<comment type="caution">
    <text evidence="6">The sequence shown here is derived from an EMBL/GenBank/DDBJ whole genome shotgun (WGS) entry which is preliminary data.</text>
</comment>
<evidence type="ECO:0000259" key="5">
    <source>
        <dbReference type="Pfam" id="PF13399"/>
    </source>
</evidence>
<evidence type="ECO:0000259" key="4">
    <source>
        <dbReference type="Pfam" id="PF03816"/>
    </source>
</evidence>
<dbReference type="InterPro" id="IPR050922">
    <property type="entry name" value="LytR/CpsA/Psr_CW_biosynth"/>
</dbReference>
<protein>
    <submittedName>
        <fullName evidence="6">LCP family protein</fullName>
    </submittedName>
</protein>
<comment type="similarity">
    <text evidence="1">Belongs to the LytR/CpsA/Psr (LCP) family.</text>
</comment>
<dbReference type="Gene3D" id="3.40.630.190">
    <property type="entry name" value="LCP protein"/>
    <property type="match status" value="1"/>
</dbReference>